<proteinExistence type="predicted"/>
<dbReference type="EMBL" id="CAJVPP010003237">
    <property type="protein sequence ID" value="CAG8624434.1"/>
    <property type="molecule type" value="Genomic_DNA"/>
</dbReference>
<comment type="caution">
    <text evidence="2">The sequence shown here is derived from an EMBL/GenBank/DDBJ whole genome shotgun (WGS) entry which is preliminary data.</text>
</comment>
<evidence type="ECO:0000313" key="2">
    <source>
        <dbReference type="EMBL" id="CAG8624434.1"/>
    </source>
</evidence>
<feature type="compositionally biased region" description="Polar residues" evidence="1">
    <location>
        <begin position="130"/>
        <end position="139"/>
    </location>
</feature>
<keyword evidence="3" id="KW-1185">Reference proteome</keyword>
<evidence type="ECO:0000313" key="3">
    <source>
        <dbReference type="Proteomes" id="UP000789375"/>
    </source>
</evidence>
<gene>
    <name evidence="2" type="ORF">FMOSSE_LOCUS10160</name>
</gene>
<dbReference type="AlphaFoldDB" id="A0A9N9D6N4"/>
<feature type="compositionally biased region" description="Basic and acidic residues" evidence="1">
    <location>
        <begin position="140"/>
        <end position="155"/>
    </location>
</feature>
<evidence type="ECO:0000256" key="1">
    <source>
        <dbReference type="SAM" id="MobiDB-lite"/>
    </source>
</evidence>
<protein>
    <submittedName>
        <fullName evidence="2">15206_t:CDS:1</fullName>
    </submittedName>
</protein>
<accession>A0A9N9D6N4</accession>
<reference evidence="2" key="1">
    <citation type="submission" date="2021-06" db="EMBL/GenBank/DDBJ databases">
        <authorList>
            <person name="Kallberg Y."/>
            <person name="Tangrot J."/>
            <person name="Rosling A."/>
        </authorList>
    </citation>
    <scope>NUCLEOTIDE SEQUENCE</scope>
    <source>
        <strain evidence="2">87-6 pot B 2015</strain>
    </source>
</reference>
<sequence>MTSELPASLSKIHADNIEIFQLKVLSLNFLRNTSEITDEHILKLNPCHFCDEGILALLLHSFTKLILASGEYHMVSKDKDFRKKGPLNDDTIGEEKITKTITHDQTTSLTIDMESSADNLTNQITRDNTDNAQIQSSRESSPKISREQDKIQSLL</sequence>
<feature type="region of interest" description="Disordered" evidence="1">
    <location>
        <begin position="130"/>
        <end position="155"/>
    </location>
</feature>
<dbReference type="Proteomes" id="UP000789375">
    <property type="component" value="Unassembled WGS sequence"/>
</dbReference>
<name>A0A9N9D6N4_FUNMO</name>
<organism evidence="2 3">
    <name type="scientific">Funneliformis mosseae</name>
    <name type="common">Endomycorrhizal fungus</name>
    <name type="synonym">Glomus mosseae</name>
    <dbReference type="NCBI Taxonomy" id="27381"/>
    <lineage>
        <taxon>Eukaryota</taxon>
        <taxon>Fungi</taxon>
        <taxon>Fungi incertae sedis</taxon>
        <taxon>Mucoromycota</taxon>
        <taxon>Glomeromycotina</taxon>
        <taxon>Glomeromycetes</taxon>
        <taxon>Glomerales</taxon>
        <taxon>Glomeraceae</taxon>
        <taxon>Funneliformis</taxon>
    </lineage>
</organism>